<dbReference type="AlphaFoldDB" id="A0A508WQY2"/>
<protein>
    <submittedName>
        <fullName evidence="2">Uncharacterized protein</fullName>
    </submittedName>
</protein>
<accession>A0A508WQY2</accession>
<name>A0A508WQY2_9HYPH</name>
<proteinExistence type="predicted"/>
<feature type="compositionally biased region" description="Polar residues" evidence="1">
    <location>
        <begin position="48"/>
        <end position="68"/>
    </location>
</feature>
<organism evidence="2">
    <name type="scientific">Sinorhizobium medicae</name>
    <dbReference type="NCBI Taxonomy" id="110321"/>
    <lineage>
        <taxon>Bacteria</taxon>
        <taxon>Pseudomonadati</taxon>
        <taxon>Pseudomonadota</taxon>
        <taxon>Alphaproteobacteria</taxon>
        <taxon>Hyphomicrobiales</taxon>
        <taxon>Rhizobiaceae</taxon>
        <taxon>Sinorhizobium/Ensifer group</taxon>
        <taxon>Sinorhizobium</taxon>
    </lineage>
</organism>
<gene>
    <name evidence="2" type="ORF">EMEDMD4_1180004</name>
</gene>
<dbReference type="EMBL" id="CABFNB010000022">
    <property type="protein sequence ID" value="VTZ59663.1"/>
    <property type="molecule type" value="Genomic_DNA"/>
</dbReference>
<evidence type="ECO:0000256" key="1">
    <source>
        <dbReference type="SAM" id="MobiDB-lite"/>
    </source>
</evidence>
<evidence type="ECO:0000313" key="2">
    <source>
        <dbReference type="EMBL" id="VTZ59663.1"/>
    </source>
</evidence>
<feature type="region of interest" description="Disordered" evidence="1">
    <location>
        <begin position="45"/>
        <end position="68"/>
    </location>
</feature>
<reference evidence="2" key="1">
    <citation type="submission" date="2019-06" db="EMBL/GenBank/DDBJ databases">
        <authorList>
            <person name="Le Quere A."/>
            <person name="Colella S."/>
        </authorList>
    </citation>
    <scope>NUCLEOTIDE SEQUENCE</scope>
    <source>
        <strain evidence="2">EmedicaeMD41</strain>
    </source>
</reference>
<sequence length="68" mass="7684">MEIMDPLHRSHEWLAEAIIVANLSSRDIGCRIALRPIRKRETVKGWKNSASSQHDSFTSAAVSSWFST</sequence>
<dbReference type="Proteomes" id="UP000507954">
    <property type="component" value="Unassembled WGS sequence"/>
</dbReference>